<dbReference type="AlphaFoldDB" id="E8RUJ1"/>
<comment type="similarity">
    <text evidence="5 6">Belongs to the autoinducer synthase family.</text>
</comment>
<dbReference type="InterPro" id="IPR001690">
    <property type="entry name" value="Autoind_synthase"/>
</dbReference>
<evidence type="ECO:0000313" key="7">
    <source>
        <dbReference type="EMBL" id="ADU14079.1"/>
    </source>
</evidence>
<dbReference type="HOGENOM" id="CLU_085711_4_0_5"/>
<dbReference type="GO" id="GO:0061579">
    <property type="term" value="F:N-acyl homoserine lactone synthase activity"/>
    <property type="evidence" value="ECO:0007669"/>
    <property type="project" value="UniProtKB-UniRule"/>
</dbReference>
<dbReference type="Pfam" id="PF00765">
    <property type="entry name" value="Autoind_synth"/>
    <property type="match status" value="1"/>
</dbReference>
<protein>
    <recommendedName>
        <fullName evidence="6">Acyl-homoserine-lactone synthase</fullName>
        <ecNumber evidence="6">2.3.1.184</ecNumber>
    </recommendedName>
    <alternativeName>
        <fullName evidence="6">Autoinducer synthesis protein</fullName>
    </alternativeName>
</protein>
<evidence type="ECO:0000256" key="3">
    <source>
        <dbReference type="ARBA" id="ARBA00022691"/>
    </source>
</evidence>
<dbReference type="PANTHER" id="PTHR39322:SF1">
    <property type="entry name" value="ISOVALERYL-HOMOSERINE LACTONE SYNTHASE"/>
    <property type="match status" value="1"/>
</dbReference>
<keyword evidence="3 6" id="KW-0949">S-adenosyl-L-methionine</keyword>
<dbReference type="Proteomes" id="UP000001492">
    <property type="component" value="Chromosome 2"/>
</dbReference>
<comment type="catalytic activity">
    <reaction evidence="6">
        <text>a fatty acyl-[ACP] + S-adenosyl-L-methionine = an N-acyl-L-homoserine lactone + S-methyl-5'-thioadenosine + holo-[ACP] + H(+)</text>
        <dbReference type="Rhea" id="RHEA:10096"/>
        <dbReference type="Rhea" id="RHEA-COMP:9685"/>
        <dbReference type="Rhea" id="RHEA-COMP:14125"/>
        <dbReference type="ChEBI" id="CHEBI:15378"/>
        <dbReference type="ChEBI" id="CHEBI:17509"/>
        <dbReference type="ChEBI" id="CHEBI:55474"/>
        <dbReference type="ChEBI" id="CHEBI:59789"/>
        <dbReference type="ChEBI" id="CHEBI:64479"/>
        <dbReference type="ChEBI" id="CHEBI:138651"/>
        <dbReference type="EC" id="2.3.1.184"/>
    </reaction>
</comment>
<evidence type="ECO:0000256" key="1">
    <source>
        <dbReference type="ARBA" id="ARBA00022654"/>
    </source>
</evidence>
<dbReference type="RefSeq" id="WP_013479906.1">
    <property type="nucleotide sequence ID" value="NC_014817.1"/>
</dbReference>
<dbReference type="EMBL" id="CP002396">
    <property type="protein sequence ID" value="ADU14079.1"/>
    <property type="molecule type" value="Genomic_DNA"/>
</dbReference>
<dbReference type="Gene3D" id="3.40.630.30">
    <property type="match status" value="1"/>
</dbReference>
<evidence type="ECO:0000256" key="4">
    <source>
        <dbReference type="ARBA" id="ARBA00022929"/>
    </source>
</evidence>
<dbReference type="OrthoDB" id="6169313at2"/>
<reference evidence="8" key="1">
    <citation type="submission" date="2010-12" db="EMBL/GenBank/DDBJ databases">
        <title>Complete sequence of chromosome 2 of Asticcacaulis excentricus CB 48.</title>
        <authorList>
            <consortium name="US DOE Joint Genome Institute"/>
            <person name="Lucas S."/>
            <person name="Copeland A."/>
            <person name="Lapidus A."/>
            <person name="Cheng J.-F."/>
            <person name="Bruce D."/>
            <person name="Goodwin L."/>
            <person name="Pitluck S."/>
            <person name="Teshima H."/>
            <person name="Davenport K."/>
            <person name="Detter J.C."/>
            <person name="Han C."/>
            <person name="Tapia R."/>
            <person name="Land M."/>
            <person name="Hauser L."/>
            <person name="Jeffries C."/>
            <person name="Kyrpides N."/>
            <person name="Ivanova N."/>
            <person name="Ovchinnikova G."/>
            <person name="Brun Y.V."/>
            <person name="Woyke T."/>
        </authorList>
    </citation>
    <scope>NUCLEOTIDE SEQUENCE [LARGE SCALE GENOMIC DNA]</scope>
    <source>
        <strain evidence="8">ATCC 15261 / DSM 4724 / KCTC 12464 / NCIMB 9791 / VKM B-1370 / CB 48</strain>
    </source>
</reference>
<dbReference type="STRING" id="573065.Astex_2428"/>
<proteinExistence type="inferred from homology"/>
<name>E8RUJ1_ASTEC</name>
<keyword evidence="2 6" id="KW-0808">Transferase</keyword>
<evidence type="ECO:0000256" key="2">
    <source>
        <dbReference type="ARBA" id="ARBA00022679"/>
    </source>
</evidence>
<organism evidence="7 8">
    <name type="scientific">Asticcacaulis excentricus (strain ATCC 15261 / DSM 4724 / KCTC 12464 / NCIMB 9791 / VKM B-1370 / CB 48)</name>
    <dbReference type="NCBI Taxonomy" id="573065"/>
    <lineage>
        <taxon>Bacteria</taxon>
        <taxon>Pseudomonadati</taxon>
        <taxon>Pseudomonadota</taxon>
        <taxon>Alphaproteobacteria</taxon>
        <taxon>Caulobacterales</taxon>
        <taxon>Caulobacteraceae</taxon>
        <taxon>Asticcacaulis</taxon>
    </lineage>
</organism>
<sequence>MLKLISYKEISTHSDLFFSQFQLRHREFIDRQSYEVKSIDGMEFDEYDSLAAHYLVFTQDGRTVLGCSRLTPIGLGCMLADHFPDLVEDKSIFTAPRVWEGTRFCIDRRLPAETRRVICQSLAVGYVEFGLAYGVDQIIGLMPTLILRSVFERAGLTLERLGSPRAIGAHARIQAAAIPIRPWQRDQADAATGLRNLLISDIRPFRDHVA</sequence>
<dbReference type="GO" id="GO:0009372">
    <property type="term" value="P:quorum sensing"/>
    <property type="evidence" value="ECO:0007669"/>
    <property type="project" value="UniProtKB-UniRule"/>
</dbReference>
<keyword evidence="4 5" id="KW-0071">Autoinducer synthesis</keyword>
<gene>
    <name evidence="7" type="ordered locus">Astex_2428</name>
</gene>
<dbReference type="GO" id="GO:0007165">
    <property type="term" value="P:signal transduction"/>
    <property type="evidence" value="ECO:0007669"/>
    <property type="project" value="TreeGrafter"/>
</dbReference>
<dbReference type="SUPFAM" id="SSF55729">
    <property type="entry name" value="Acyl-CoA N-acyltransferases (Nat)"/>
    <property type="match status" value="1"/>
</dbReference>
<dbReference type="InterPro" id="IPR016181">
    <property type="entry name" value="Acyl_CoA_acyltransferase"/>
</dbReference>
<dbReference type="eggNOG" id="COG3916">
    <property type="taxonomic scope" value="Bacteria"/>
</dbReference>
<dbReference type="PRINTS" id="PR01549">
    <property type="entry name" value="AUTOINDCRSYN"/>
</dbReference>
<evidence type="ECO:0000313" key="8">
    <source>
        <dbReference type="Proteomes" id="UP000001492"/>
    </source>
</evidence>
<keyword evidence="8" id="KW-1185">Reference proteome</keyword>
<evidence type="ECO:0000256" key="6">
    <source>
        <dbReference type="RuleBase" id="RU361135"/>
    </source>
</evidence>
<dbReference type="PROSITE" id="PS51187">
    <property type="entry name" value="AUTOINDUCER_SYNTH_2"/>
    <property type="match status" value="1"/>
</dbReference>
<dbReference type="EC" id="2.3.1.184" evidence="6"/>
<evidence type="ECO:0000256" key="5">
    <source>
        <dbReference type="PROSITE-ProRule" id="PRU00533"/>
    </source>
</evidence>
<dbReference type="KEGG" id="aex:Astex_2428"/>
<dbReference type="PANTHER" id="PTHR39322">
    <property type="entry name" value="ACYL-HOMOSERINE-LACTONE SYNTHASE"/>
    <property type="match status" value="1"/>
</dbReference>
<keyword evidence="1 5" id="KW-0673">Quorum sensing</keyword>
<accession>E8RUJ1</accession>